<organism evidence="9 10">
    <name type="scientific">Mizuhopecten yessoensis</name>
    <name type="common">Japanese scallop</name>
    <name type="synonym">Patinopecten yessoensis</name>
    <dbReference type="NCBI Taxonomy" id="6573"/>
    <lineage>
        <taxon>Eukaryota</taxon>
        <taxon>Metazoa</taxon>
        <taxon>Spiralia</taxon>
        <taxon>Lophotrochozoa</taxon>
        <taxon>Mollusca</taxon>
        <taxon>Bivalvia</taxon>
        <taxon>Autobranchia</taxon>
        <taxon>Pteriomorphia</taxon>
        <taxon>Pectinida</taxon>
        <taxon>Pectinoidea</taxon>
        <taxon>Pectinidae</taxon>
        <taxon>Mizuhopecten</taxon>
    </lineage>
</organism>
<evidence type="ECO:0000256" key="5">
    <source>
        <dbReference type="ARBA" id="ARBA00022857"/>
    </source>
</evidence>
<evidence type="ECO:0000256" key="2">
    <source>
        <dbReference type="ARBA" id="ARBA00009183"/>
    </source>
</evidence>
<dbReference type="GO" id="GO:0050661">
    <property type="term" value="F:NADP binding"/>
    <property type="evidence" value="ECO:0007669"/>
    <property type="project" value="InterPro"/>
</dbReference>
<dbReference type="FunFam" id="3.50.50.60:FF:000138">
    <property type="entry name" value="Flavin-containing monooxygenase"/>
    <property type="match status" value="1"/>
</dbReference>
<sequence length="435" mass="49778">MANSYNQTMSEPTKRVAVIGAGAAGLSALRNLLTTTKTFIPTCFERGSDVGGLWLYNRNTHTDDNGMPVFSSVYRDLSTNIPKDLMAFPDFPHKDGPSYLSRPDVCDYLQRYADRYDLRKYIKMNTFVQNIRPNCKESNTKWTVSYFDVKQKEEIHTDVFDAVIVCNGHQEKAYSPDIEGLDQFKGEVLHSHNYRTPEYFAGKNVVILGASFSGQDLAVGISSFGKKIFLSHLKDPLLTVLPANVMERTGIKRMTKSRVVFLDDTEEEVDVLLFCTGFQTHFPFLSKDIIQVISERVTPVYKHIIHIKYHTLLFVGIPKLLCYFPHSFEIARAVVNILNGNVALPSEDEMLEDAEKDFAQRKTEGLDDAKAHFMGDGDRQWRFNKDIAKMAGFKPLPTAFQRLWDYVTIQRDNHFLTFRKQNFKIIDSETFVEVK</sequence>
<keyword evidence="4 8" id="KW-0274">FAD</keyword>
<dbReference type="Gene3D" id="3.50.50.60">
    <property type="entry name" value="FAD/NAD(P)-binding domain"/>
    <property type="match status" value="2"/>
</dbReference>
<evidence type="ECO:0000256" key="7">
    <source>
        <dbReference type="ARBA" id="ARBA00023033"/>
    </source>
</evidence>
<evidence type="ECO:0000313" key="10">
    <source>
        <dbReference type="Proteomes" id="UP000242188"/>
    </source>
</evidence>
<keyword evidence="5" id="KW-0521">NADP</keyword>
<dbReference type="OrthoDB" id="66881at2759"/>
<keyword evidence="6 8" id="KW-0560">Oxidoreductase</keyword>
<dbReference type="EMBL" id="NEDP02005106">
    <property type="protein sequence ID" value="OWF43426.1"/>
    <property type="molecule type" value="Genomic_DNA"/>
</dbReference>
<evidence type="ECO:0000256" key="3">
    <source>
        <dbReference type="ARBA" id="ARBA00022630"/>
    </source>
</evidence>
<comment type="cofactor">
    <cofactor evidence="1 8">
        <name>FAD</name>
        <dbReference type="ChEBI" id="CHEBI:57692"/>
    </cofactor>
</comment>
<dbReference type="SUPFAM" id="SSF51905">
    <property type="entry name" value="FAD/NAD(P)-binding domain"/>
    <property type="match status" value="2"/>
</dbReference>
<reference evidence="9 10" key="1">
    <citation type="journal article" date="2017" name="Nat. Ecol. Evol.">
        <title>Scallop genome provides insights into evolution of bilaterian karyotype and development.</title>
        <authorList>
            <person name="Wang S."/>
            <person name="Zhang J."/>
            <person name="Jiao W."/>
            <person name="Li J."/>
            <person name="Xun X."/>
            <person name="Sun Y."/>
            <person name="Guo X."/>
            <person name="Huan P."/>
            <person name="Dong B."/>
            <person name="Zhang L."/>
            <person name="Hu X."/>
            <person name="Sun X."/>
            <person name="Wang J."/>
            <person name="Zhao C."/>
            <person name="Wang Y."/>
            <person name="Wang D."/>
            <person name="Huang X."/>
            <person name="Wang R."/>
            <person name="Lv J."/>
            <person name="Li Y."/>
            <person name="Zhang Z."/>
            <person name="Liu B."/>
            <person name="Lu W."/>
            <person name="Hui Y."/>
            <person name="Liang J."/>
            <person name="Zhou Z."/>
            <person name="Hou R."/>
            <person name="Li X."/>
            <person name="Liu Y."/>
            <person name="Li H."/>
            <person name="Ning X."/>
            <person name="Lin Y."/>
            <person name="Zhao L."/>
            <person name="Xing Q."/>
            <person name="Dou J."/>
            <person name="Li Y."/>
            <person name="Mao J."/>
            <person name="Guo H."/>
            <person name="Dou H."/>
            <person name="Li T."/>
            <person name="Mu C."/>
            <person name="Jiang W."/>
            <person name="Fu Q."/>
            <person name="Fu X."/>
            <person name="Miao Y."/>
            <person name="Liu J."/>
            <person name="Yu Q."/>
            <person name="Li R."/>
            <person name="Liao H."/>
            <person name="Li X."/>
            <person name="Kong Y."/>
            <person name="Jiang Z."/>
            <person name="Chourrout D."/>
            <person name="Li R."/>
            <person name="Bao Z."/>
        </authorList>
    </citation>
    <scope>NUCLEOTIDE SEQUENCE [LARGE SCALE GENOMIC DNA]</scope>
    <source>
        <strain evidence="9 10">PY_sf001</strain>
    </source>
</reference>
<dbReference type="AlphaFoldDB" id="A0A210Q3V7"/>
<comment type="similarity">
    <text evidence="2 8">Belongs to the FMO family.</text>
</comment>
<dbReference type="InterPro" id="IPR036188">
    <property type="entry name" value="FAD/NAD-bd_sf"/>
</dbReference>
<evidence type="ECO:0000256" key="1">
    <source>
        <dbReference type="ARBA" id="ARBA00001974"/>
    </source>
</evidence>
<dbReference type="Pfam" id="PF00743">
    <property type="entry name" value="FMO-like"/>
    <property type="match status" value="2"/>
</dbReference>
<protein>
    <recommendedName>
        <fullName evidence="8">Flavin-containing monooxygenase</fullName>
        <ecNumber evidence="8">1.-.-.-</ecNumber>
    </recommendedName>
</protein>
<evidence type="ECO:0000256" key="4">
    <source>
        <dbReference type="ARBA" id="ARBA00022827"/>
    </source>
</evidence>
<dbReference type="InterPro" id="IPR000960">
    <property type="entry name" value="Flavin_mOase"/>
</dbReference>
<evidence type="ECO:0000256" key="8">
    <source>
        <dbReference type="RuleBase" id="RU361177"/>
    </source>
</evidence>
<dbReference type="EC" id="1.-.-.-" evidence="8"/>
<comment type="caution">
    <text evidence="9">The sequence shown here is derived from an EMBL/GenBank/DDBJ whole genome shotgun (WGS) entry which is preliminary data.</text>
</comment>
<name>A0A210Q3V7_MIZYE</name>
<accession>A0A210Q3V7</accession>
<dbReference type="GO" id="GO:0050660">
    <property type="term" value="F:flavin adenine dinucleotide binding"/>
    <property type="evidence" value="ECO:0007669"/>
    <property type="project" value="InterPro"/>
</dbReference>
<evidence type="ECO:0000313" key="9">
    <source>
        <dbReference type="EMBL" id="OWF43426.1"/>
    </source>
</evidence>
<keyword evidence="10" id="KW-1185">Reference proteome</keyword>
<evidence type="ECO:0000256" key="6">
    <source>
        <dbReference type="ARBA" id="ARBA00023002"/>
    </source>
</evidence>
<dbReference type="InterPro" id="IPR050346">
    <property type="entry name" value="FMO-like"/>
</dbReference>
<dbReference type="PANTHER" id="PTHR23023">
    <property type="entry name" value="DIMETHYLANILINE MONOOXYGENASE"/>
    <property type="match status" value="1"/>
</dbReference>
<gene>
    <name evidence="9" type="ORF">KP79_PYT24174</name>
</gene>
<proteinExistence type="inferred from homology"/>
<dbReference type="GO" id="GO:0004499">
    <property type="term" value="F:N,N-dimethylaniline monooxygenase activity"/>
    <property type="evidence" value="ECO:0007669"/>
    <property type="project" value="InterPro"/>
</dbReference>
<dbReference type="InterPro" id="IPR020946">
    <property type="entry name" value="Flavin_mOase-like"/>
</dbReference>
<dbReference type="PIRSF" id="PIRSF000332">
    <property type="entry name" value="FMO"/>
    <property type="match status" value="1"/>
</dbReference>
<dbReference type="Proteomes" id="UP000242188">
    <property type="component" value="Unassembled WGS sequence"/>
</dbReference>
<keyword evidence="7 8" id="KW-0503">Monooxygenase</keyword>
<dbReference type="PRINTS" id="PR00370">
    <property type="entry name" value="FMOXYGENASE"/>
</dbReference>
<keyword evidence="3 8" id="KW-0285">Flavoprotein</keyword>